<evidence type="ECO:0000256" key="1">
    <source>
        <dbReference type="ARBA" id="ARBA00022729"/>
    </source>
</evidence>
<dbReference type="GO" id="GO:0016787">
    <property type="term" value="F:hydrolase activity"/>
    <property type="evidence" value="ECO:0007669"/>
    <property type="project" value="UniProtKB-KW"/>
</dbReference>
<dbReference type="InterPro" id="IPR006311">
    <property type="entry name" value="TAT_signal"/>
</dbReference>
<organism evidence="6 7">
    <name type="scientific">Spirilliplanes yamanashiensis</name>
    <dbReference type="NCBI Taxonomy" id="42233"/>
    <lineage>
        <taxon>Bacteria</taxon>
        <taxon>Bacillati</taxon>
        <taxon>Actinomycetota</taxon>
        <taxon>Actinomycetes</taxon>
        <taxon>Micromonosporales</taxon>
        <taxon>Micromonosporaceae</taxon>
        <taxon>Spirilliplanes</taxon>
    </lineage>
</organism>
<accession>A0A8J3Y3G1</accession>
<dbReference type="Gene3D" id="2.130.10.130">
    <property type="entry name" value="Integrin alpha, N-terminal"/>
    <property type="match status" value="4"/>
</dbReference>
<dbReference type="InterPro" id="IPR028994">
    <property type="entry name" value="Integrin_alpha_N"/>
</dbReference>
<dbReference type="AlphaFoldDB" id="A0A8J3Y3G1"/>
<proteinExistence type="predicted"/>
<dbReference type="SUPFAM" id="SSF69318">
    <property type="entry name" value="Integrin alpha N-terminal domain"/>
    <property type="match status" value="1"/>
</dbReference>
<feature type="signal peptide" evidence="5">
    <location>
        <begin position="1"/>
        <end position="18"/>
    </location>
</feature>
<dbReference type="EMBL" id="BOOY01000002">
    <property type="protein sequence ID" value="GIJ00966.1"/>
    <property type="molecule type" value="Genomic_DNA"/>
</dbReference>
<sequence length="481" mass="47806">MNLARILALGLAAGTAGATGLVAVGGPAAAAPVTWTRGSDFDGDGYDDLAIGAPGGAVDGVAGAGYVTIVPGSKRGADPARATVLSQAGDAVPGEPGEYRSFGHTLATGDLNADGFADLVVGTPRDTDTPDVLVTPGSLTVFFGSADGLGRAQRILGRGSLGTAATAADLDGDGRPEIVAAEPPSNFGRLVRFTVAAGAFAAERTADEALYGSSALASGDVNGDGREDVVALFTQVGGSKSIAVHLGTAAGLSPSPAHVDVYNGGADLAVGDLTADGRADIVVGRPVDRWTESEGLVNVFHGTADGVLPEEPDLVLDQDSAGVPDTKEPYDWFGSSVSVGDLTGDGHPELIVGAQREGLGADNAVTAAGSVSILLGSATGLSGRSQWLARGERNLPGTPAANDQFGWLTTVRDVNGDGRGDLAVAATGGNASTAYPYYGDGFVTVLPGRAWGVAAKKAVTLTPGALGGSAAGARFGWSLGR</sequence>
<dbReference type="RefSeq" id="WP_203936306.1">
    <property type="nucleotide sequence ID" value="NZ_BAAAGJ010000005.1"/>
</dbReference>
<dbReference type="PROSITE" id="PS51318">
    <property type="entry name" value="TAT"/>
    <property type="match status" value="1"/>
</dbReference>
<gene>
    <name evidence="6" type="ORF">Sya03_03180</name>
</gene>
<dbReference type="InterPro" id="IPR013517">
    <property type="entry name" value="FG-GAP"/>
</dbReference>
<dbReference type="Pfam" id="PF13517">
    <property type="entry name" value="FG-GAP_3"/>
    <property type="match status" value="2"/>
</dbReference>
<evidence type="ECO:0000256" key="4">
    <source>
        <dbReference type="ARBA" id="ARBA00023180"/>
    </source>
</evidence>
<evidence type="ECO:0000313" key="7">
    <source>
        <dbReference type="Proteomes" id="UP000652013"/>
    </source>
</evidence>
<keyword evidence="2" id="KW-0677">Repeat</keyword>
<protein>
    <submittedName>
        <fullName evidence="6">Uncharacterized protein</fullName>
    </submittedName>
</protein>
<dbReference type="Pfam" id="PF01839">
    <property type="entry name" value="FG-GAP"/>
    <property type="match status" value="4"/>
</dbReference>
<dbReference type="PANTHER" id="PTHR23221">
    <property type="entry name" value="GLYCOSYLPHOSPHATIDYLINOSITOL PHOSPHOLIPASE D"/>
    <property type="match status" value="1"/>
</dbReference>
<dbReference type="Proteomes" id="UP000652013">
    <property type="component" value="Unassembled WGS sequence"/>
</dbReference>
<dbReference type="InterPro" id="IPR013519">
    <property type="entry name" value="Int_alpha_beta-p"/>
</dbReference>
<evidence type="ECO:0000256" key="3">
    <source>
        <dbReference type="ARBA" id="ARBA00022801"/>
    </source>
</evidence>
<reference evidence="6" key="1">
    <citation type="submission" date="2021-01" db="EMBL/GenBank/DDBJ databases">
        <title>Whole genome shotgun sequence of Spirilliplanes yamanashiensis NBRC 15828.</title>
        <authorList>
            <person name="Komaki H."/>
            <person name="Tamura T."/>
        </authorList>
    </citation>
    <scope>NUCLEOTIDE SEQUENCE</scope>
    <source>
        <strain evidence="6">NBRC 15828</strain>
    </source>
</reference>
<evidence type="ECO:0000256" key="2">
    <source>
        <dbReference type="ARBA" id="ARBA00022737"/>
    </source>
</evidence>
<comment type="caution">
    <text evidence="6">The sequence shown here is derived from an EMBL/GenBank/DDBJ whole genome shotgun (WGS) entry which is preliminary data.</text>
</comment>
<keyword evidence="7" id="KW-1185">Reference proteome</keyword>
<dbReference type="SMART" id="SM00191">
    <property type="entry name" value="Int_alpha"/>
    <property type="match status" value="6"/>
</dbReference>
<keyword evidence="3" id="KW-0378">Hydrolase</keyword>
<dbReference type="PANTHER" id="PTHR23221:SF7">
    <property type="entry name" value="PHOSPHATIDYLINOSITOL-GLYCAN-SPECIFIC PHOSPHOLIPASE D"/>
    <property type="match status" value="1"/>
</dbReference>
<keyword evidence="4" id="KW-0325">Glycoprotein</keyword>
<name>A0A8J3Y3G1_9ACTN</name>
<evidence type="ECO:0000256" key="5">
    <source>
        <dbReference type="SAM" id="SignalP"/>
    </source>
</evidence>
<keyword evidence="1 5" id="KW-0732">Signal</keyword>
<evidence type="ECO:0000313" key="6">
    <source>
        <dbReference type="EMBL" id="GIJ00966.1"/>
    </source>
</evidence>
<feature type="chain" id="PRO_5038985609" evidence="5">
    <location>
        <begin position="19"/>
        <end position="481"/>
    </location>
</feature>
<dbReference type="PROSITE" id="PS51470">
    <property type="entry name" value="FG_GAP"/>
    <property type="match status" value="2"/>
</dbReference>